<keyword evidence="2" id="KW-1185">Reference proteome</keyword>
<organism evidence="3">
    <name type="scientific">Nippostrongylus brasiliensis</name>
    <name type="common">Rat hookworm</name>
    <dbReference type="NCBI Taxonomy" id="27835"/>
    <lineage>
        <taxon>Eukaryota</taxon>
        <taxon>Metazoa</taxon>
        <taxon>Ecdysozoa</taxon>
        <taxon>Nematoda</taxon>
        <taxon>Chromadorea</taxon>
        <taxon>Rhabditida</taxon>
        <taxon>Rhabditina</taxon>
        <taxon>Rhabditomorpha</taxon>
        <taxon>Strongyloidea</taxon>
        <taxon>Heligmosomidae</taxon>
        <taxon>Nippostrongylus</taxon>
    </lineage>
</organism>
<dbReference type="WBParaSite" id="NBR_0000987001-mRNA-1">
    <property type="protein sequence ID" value="NBR_0000987001-mRNA-1"/>
    <property type="gene ID" value="NBR_0000987001"/>
</dbReference>
<proteinExistence type="predicted"/>
<gene>
    <name evidence="1" type="ORF">NBR_LOCUS9871</name>
</gene>
<accession>A0A0N4Y2D8</accession>
<dbReference type="EMBL" id="UYSL01020214">
    <property type="protein sequence ID" value="VDL73460.1"/>
    <property type="molecule type" value="Genomic_DNA"/>
</dbReference>
<evidence type="ECO:0000313" key="3">
    <source>
        <dbReference type="WBParaSite" id="NBR_0000987001-mRNA-1"/>
    </source>
</evidence>
<reference evidence="1 2" key="2">
    <citation type="submission" date="2018-11" db="EMBL/GenBank/DDBJ databases">
        <authorList>
            <consortium name="Pathogen Informatics"/>
        </authorList>
    </citation>
    <scope>NUCLEOTIDE SEQUENCE [LARGE SCALE GENOMIC DNA]</scope>
</reference>
<evidence type="ECO:0000313" key="2">
    <source>
        <dbReference type="Proteomes" id="UP000271162"/>
    </source>
</evidence>
<name>A0A0N4Y2D8_NIPBR</name>
<sequence length="97" mass="10316">MVCGDITSGIVSPDTHEKSYDECITSDGLRSVQRLVYTDQLAINQNGNSKNGSVMGMECGYVSILTLAGDAIQIIDVLKLCSVGLPEVLLIPLITCP</sequence>
<dbReference type="Proteomes" id="UP000271162">
    <property type="component" value="Unassembled WGS sequence"/>
</dbReference>
<evidence type="ECO:0000313" key="1">
    <source>
        <dbReference type="EMBL" id="VDL73460.1"/>
    </source>
</evidence>
<protein>
    <submittedName>
        <fullName evidence="3">DNA-directed RNA polymerase</fullName>
    </submittedName>
</protein>
<reference evidence="3" key="1">
    <citation type="submission" date="2017-02" db="UniProtKB">
        <authorList>
            <consortium name="WormBaseParasite"/>
        </authorList>
    </citation>
    <scope>IDENTIFICATION</scope>
</reference>
<dbReference type="AlphaFoldDB" id="A0A0N4Y2D8"/>